<dbReference type="GO" id="GO:0019073">
    <property type="term" value="P:viral DNA genome packaging"/>
    <property type="evidence" value="ECO:0007669"/>
    <property type="project" value="InterPro"/>
</dbReference>
<comment type="similarity">
    <text evidence="1">Belongs to the adenoviridae splicing factor family.</text>
</comment>
<dbReference type="Proteomes" id="UP001164955">
    <property type="component" value="Segment"/>
</dbReference>
<feature type="compositionally biased region" description="Polar residues" evidence="4">
    <location>
        <begin position="39"/>
        <end position="49"/>
    </location>
</feature>
<evidence type="ECO:0000313" key="7">
    <source>
        <dbReference type="Proteomes" id="UP001164955"/>
    </source>
</evidence>
<evidence type="ECO:0000256" key="3">
    <source>
        <dbReference type="ARBA" id="ARBA00023219"/>
    </source>
</evidence>
<evidence type="ECO:0000256" key="2">
    <source>
        <dbReference type="ARBA" id="ARBA00022612"/>
    </source>
</evidence>
<organism evidence="5">
    <name type="scientific">Bovine adenovirus C serotype 10</name>
    <name type="common">BAdV-10</name>
    <name type="synonym">Mastadenovirus bos10</name>
    <dbReference type="NCBI Taxonomy" id="39788"/>
    <lineage>
        <taxon>Viruses</taxon>
        <taxon>Varidnaviria</taxon>
        <taxon>Bamfordvirae</taxon>
        <taxon>Preplasmiviricota</taxon>
        <taxon>Polisuviricotina</taxon>
        <taxon>Pharingeaviricetes</taxon>
        <taxon>Rowavirales</taxon>
        <taxon>Adenoviridae</taxon>
        <taxon>Mastadenovirus</taxon>
        <taxon>Mastadenovirus bosdecimum</taxon>
        <taxon>Bovine mastadenovirus C</taxon>
    </lineage>
</organism>
<sequence length="178" mass="21301">MSSEKKTTELEVENISEDEDTMSSTENSLPPLPKKTRWDQVSGSISESGKRSYNSWRRYKMNILQALHNSRHDIAFVRRYMLFHHNVLIPKNVLHYYNSYYRERKETRSPQELRNKIFPTLYAIFQQSRGYNKELKIKNRTLRSLTRSCLYHKREEQLQQTLVDAEALFDKYCSAQNI</sequence>
<evidence type="ECO:0000313" key="5">
    <source>
        <dbReference type="EMBL" id="AAL86535.1"/>
    </source>
</evidence>
<keyword evidence="2" id="KW-1188">Viral release from host cell</keyword>
<organismHost>
    <name type="scientific">Bos taurus</name>
    <name type="common">Bovine</name>
    <dbReference type="NCBI Taxonomy" id="9913"/>
</organismHost>
<keyword evidence="3" id="KW-0231">Viral genome packaging</keyword>
<evidence type="ECO:0000256" key="4">
    <source>
        <dbReference type="SAM" id="MobiDB-lite"/>
    </source>
</evidence>
<evidence type="ECO:0000313" key="6">
    <source>
        <dbReference type="EMBL" id="UZF96931.1"/>
    </source>
</evidence>
<dbReference type="EMBL" id="ON217544">
    <property type="protein sequence ID" value="UZF96931.1"/>
    <property type="molecule type" value="Genomic_DNA"/>
</dbReference>
<feature type="region of interest" description="Disordered" evidence="4">
    <location>
        <begin position="1"/>
        <end position="49"/>
    </location>
</feature>
<accession>Q8QVG7</accession>
<keyword evidence="7" id="KW-1185">Reference proteome</keyword>
<dbReference type="Pfam" id="PF11081">
    <property type="entry name" value="Adeno_L433K_22K"/>
    <property type="match status" value="1"/>
</dbReference>
<evidence type="ECO:0000256" key="1">
    <source>
        <dbReference type="ARBA" id="ARBA00008192"/>
    </source>
</evidence>
<protein>
    <submittedName>
        <fullName evidence="5">33 kDa protein</fullName>
    </submittedName>
    <submittedName>
        <fullName evidence="6">33K</fullName>
    </submittedName>
</protein>
<name>Q8QVG7_ADEBA</name>
<feature type="compositionally biased region" description="Acidic residues" evidence="4">
    <location>
        <begin position="10"/>
        <end position="21"/>
    </location>
</feature>
<reference evidence="6" key="2">
    <citation type="submission" date="2022-04" db="EMBL/GenBank/DDBJ databases">
        <title>Complete genome sequence analysis of bovine adenovirus 10, the only representative of species Bovine mastadenovirus C.</title>
        <authorList>
            <person name="Vidovszky M.Z."/>
            <person name="Podgorski I.I."/>
            <person name="Kovacs E.R."/>
            <person name="Harrach B."/>
            <person name="Benko M."/>
        </authorList>
    </citation>
    <scope>NUCLEOTIDE SEQUENCE</scope>
    <source>
        <strain evidence="6">Belfast 1</strain>
    </source>
</reference>
<dbReference type="EMBL" id="AF027599">
    <property type="protein sequence ID" value="AAL86535.1"/>
    <property type="molecule type" value="Genomic_DNA"/>
</dbReference>
<dbReference type="InterPro" id="IPR021304">
    <property type="entry name" value="Adeno_L4-33K/L4-22K"/>
</dbReference>
<reference evidence="5" key="1">
    <citation type="journal article" date="2004" name="J. Gen. Virol.">
        <title>DNA sequencing and analysis of the right-hand part of the genome of the unique bovine adenovirus type 10.</title>
        <authorList>
            <person name="Ursu K."/>
            <person name="Harrach B."/>
            <person name="Matiz K."/>
            <person name="Benko M."/>
        </authorList>
    </citation>
    <scope>NUCLEOTIDE SEQUENCE</scope>
    <source>
        <strain evidence="5">Belfast 1</strain>
    </source>
</reference>
<proteinExistence type="inferred from homology"/>